<dbReference type="Pfam" id="PF13516">
    <property type="entry name" value="LRR_6"/>
    <property type="match status" value="1"/>
</dbReference>
<dbReference type="GO" id="GO:0005829">
    <property type="term" value="C:cytosol"/>
    <property type="evidence" value="ECO:0007669"/>
    <property type="project" value="TreeGrafter"/>
</dbReference>
<dbReference type="InterPro" id="IPR027038">
    <property type="entry name" value="RanGap"/>
</dbReference>
<proteinExistence type="predicted"/>
<dbReference type="GO" id="GO:0048471">
    <property type="term" value="C:perinuclear region of cytoplasm"/>
    <property type="evidence" value="ECO:0007669"/>
    <property type="project" value="TreeGrafter"/>
</dbReference>
<evidence type="ECO:0000313" key="2">
    <source>
        <dbReference type="EMBL" id="KAF7259827.1"/>
    </source>
</evidence>
<gene>
    <name evidence="2" type="ORF">EG68_02879</name>
</gene>
<feature type="compositionally biased region" description="Low complexity" evidence="1">
    <location>
        <begin position="1009"/>
        <end position="1021"/>
    </location>
</feature>
<dbReference type="PANTHER" id="PTHR24113">
    <property type="entry name" value="RAN GTPASE-ACTIVATING PROTEIN 1"/>
    <property type="match status" value="1"/>
</dbReference>
<evidence type="ECO:0000313" key="3">
    <source>
        <dbReference type="Proteomes" id="UP000822476"/>
    </source>
</evidence>
<sequence>MQTIPHKQSSPNNALYEIRIPKAKKPDCKRLLEVRGTTIYIWKKHNHVPGSVSFLDSSRRTRYRIHMIHTSALANLVEYETGKDENVFYGVTCAIHDLLDHFENTQNQVITKHWKYYLESFYQDLPDEITWFLKFGARPCVIDYITSNDFSPLKNKTFLAMLLCVASMKCTRSIKLSAVDLTSECIEVLGTTLDEVPSIYNLEISRCRFPSLCTEQLAQLLVCGKNLTSLVLCDNRVVNDRVMKLFHSLTPKFSTQLQVLRLSGCNLSVTGLEALASTLTSLDNKTEDSISFTALTELDLSHNNLVGAKPQALMHLFACSPHLSVIRLAYCGSSLEWLPSALSRGCRNVLKVLDISGNDFDHFPTNEWHALFATTINLEQLSLCSCQGPYLGETIKIILCGLSRLQGRAKGKRLSVALTNNQLGRPGAKPLSYHILLLADLLTELDLSECGLGDHALDVFNSLEACVNLETLTLNGPWTGLSANVQRSIMISLSNLLKTPNCHLRHLSLSNVDLGENVLYLLADLLNYPSLEDLDLSGNRMGDGVAHILARLISARSNRLRFLHFDRNQLSLTAIEELVQAAATNDSHVKLRVPLYDLMTHLNHNEVMCYELTSKIEALYTPKSKLSSAQWWTNWAESENIQTTIHCVTRLSHNTRQLYSEVQKRSKSLGGAHGLMASIENGTDHENSNNDNNVRRWLNDADHVKDLLNKFIATAQDYIEDFIKRSSDLIISRMQSGIESHLEHLGLSMRETAQRICSTQGDAGSLSVRELIKNAQNRVSKGLKEVVQSKFLPELEKQLNKVSSDLISSMFDAVVGDIIDGLDNSHRQLISQLCPDTSKLRSTTRPSVRTQWLQSRGTQETSASRRYPIDEFLSKRQLIDSDDSQNDNQMLLRGLGIRMKSPKASPIHAILTASSTTKVVSDKQSASESKYLSLPTLGVQLISVSGKQKSTSLHHSSFTKSDVVLTKVHAENKTDDVNSEFQSNVTSSSPTPTPPLRRKHIDRGSLTGQQSMSTSQESETSVITVWRRNDLTSSRIHPNRNPRVDSVRLEPLRFFNLVRPKLANYLPSSLDEDIESTDDDVLYSNSTKDPVAASQNARKSDEPNSHARLQRIKSDPELELVDSAPTELYYTPCSNPESTKPWETHDINILKNQSDYTTPPVKQKDPDSIKIVKKFGPPSTTTKSKSELPQKKEHLYDDSNQVDDDAPIIVERPSNPQPPNRLLSDSSPVADRDEANTKKITSSGSESQQQQGATEDLVRTILIPRFSPMPMKAGSVESLVTRKQSAYFARLRLLFEEGFGNTSQDRDILDQLNSVSKEDSTPSSYPFQKPALPTTVKEFTAPVKKPSVTKQFQGISSSAEVKDEGKKMNGNSTRKVFPELPLKPSDIRRSVPQSPSESGTLQRPSLGQMGFIRPKRPRTHNLRPQSPKPPVIGIYSPDEDLFKISKSPASGSNSSPGRPFRTQPFALTSQIDKTNWNRRPSFVPRGSDLITVAEPPEPDADTDDVSGRVIKIGGIPMPGLIGPEASSLLARIKQKQMHVSEPTAKVNSTKISDGNSSEVNEIQRALTALKSKTVRQEKEPKTTVSTVKKTEG</sequence>
<organism evidence="2 3">
    <name type="scientific">Paragonimus skrjabini miyazakii</name>
    <dbReference type="NCBI Taxonomy" id="59628"/>
    <lineage>
        <taxon>Eukaryota</taxon>
        <taxon>Metazoa</taxon>
        <taxon>Spiralia</taxon>
        <taxon>Lophotrochozoa</taxon>
        <taxon>Platyhelminthes</taxon>
        <taxon>Trematoda</taxon>
        <taxon>Digenea</taxon>
        <taxon>Plagiorchiida</taxon>
        <taxon>Troglotremata</taxon>
        <taxon>Troglotrematidae</taxon>
        <taxon>Paragonimus</taxon>
    </lineage>
</organism>
<dbReference type="GO" id="GO:0005634">
    <property type="term" value="C:nucleus"/>
    <property type="evidence" value="ECO:0007669"/>
    <property type="project" value="TreeGrafter"/>
</dbReference>
<comment type="caution">
    <text evidence="2">The sequence shown here is derived from an EMBL/GenBank/DDBJ whole genome shotgun (WGS) entry which is preliminary data.</text>
</comment>
<dbReference type="InterPro" id="IPR032675">
    <property type="entry name" value="LRR_dom_sf"/>
</dbReference>
<dbReference type="GO" id="GO:0031267">
    <property type="term" value="F:small GTPase binding"/>
    <property type="evidence" value="ECO:0007669"/>
    <property type="project" value="TreeGrafter"/>
</dbReference>
<evidence type="ECO:0000256" key="1">
    <source>
        <dbReference type="SAM" id="MobiDB-lite"/>
    </source>
</evidence>
<feature type="compositionally biased region" description="Low complexity" evidence="1">
    <location>
        <begin position="1242"/>
        <end position="1252"/>
    </location>
</feature>
<feature type="region of interest" description="Disordered" evidence="1">
    <location>
        <begin position="840"/>
        <end position="866"/>
    </location>
</feature>
<dbReference type="Proteomes" id="UP000822476">
    <property type="component" value="Unassembled WGS sequence"/>
</dbReference>
<dbReference type="EMBL" id="JTDE01001018">
    <property type="protein sequence ID" value="KAF7259827.1"/>
    <property type="molecule type" value="Genomic_DNA"/>
</dbReference>
<keyword evidence="3" id="KW-1185">Reference proteome</keyword>
<feature type="compositionally biased region" description="Polar residues" evidence="1">
    <location>
        <begin position="1582"/>
        <end position="1592"/>
    </location>
</feature>
<feature type="compositionally biased region" description="Polar residues" evidence="1">
    <location>
        <begin position="1391"/>
        <end position="1405"/>
    </location>
</feature>
<feature type="compositionally biased region" description="Basic and acidic residues" evidence="1">
    <location>
        <begin position="1184"/>
        <end position="1197"/>
    </location>
</feature>
<feature type="compositionally biased region" description="Polar residues" evidence="1">
    <location>
        <begin position="840"/>
        <end position="864"/>
    </location>
</feature>
<name>A0A8S9Z9G3_9TREM</name>
<feature type="region of interest" description="Disordered" evidence="1">
    <location>
        <begin position="1354"/>
        <end position="1430"/>
    </location>
</feature>
<dbReference type="SUPFAM" id="SSF52047">
    <property type="entry name" value="RNI-like"/>
    <property type="match status" value="2"/>
</dbReference>
<dbReference type="GO" id="GO:0005096">
    <property type="term" value="F:GTPase activator activity"/>
    <property type="evidence" value="ECO:0007669"/>
    <property type="project" value="InterPro"/>
</dbReference>
<dbReference type="OrthoDB" id="18598at2759"/>
<dbReference type="InterPro" id="IPR001611">
    <property type="entry name" value="Leu-rich_rpt"/>
</dbReference>
<feature type="compositionally biased region" description="Polar residues" evidence="1">
    <location>
        <begin position="1545"/>
        <end position="1560"/>
    </location>
</feature>
<dbReference type="Gene3D" id="3.80.10.10">
    <property type="entry name" value="Ribonuclease Inhibitor"/>
    <property type="match status" value="1"/>
</dbReference>
<feature type="compositionally biased region" description="Polar residues" evidence="1">
    <location>
        <begin position="1083"/>
        <end position="1097"/>
    </location>
</feature>
<feature type="region of interest" description="Disordered" evidence="1">
    <location>
        <begin position="1080"/>
        <end position="1120"/>
    </location>
</feature>
<feature type="region of interest" description="Disordered" evidence="1">
    <location>
        <begin position="1151"/>
        <end position="1254"/>
    </location>
</feature>
<feature type="region of interest" description="Disordered" evidence="1">
    <location>
        <begin position="975"/>
        <end position="1021"/>
    </location>
</feature>
<dbReference type="SMART" id="SM00368">
    <property type="entry name" value="LRR_RI"/>
    <property type="match status" value="4"/>
</dbReference>
<dbReference type="Pfam" id="PF00560">
    <property type="entry name" value="LRR_1"/>
    <property type="match status" value="1"/>
</dbReference>
<dbReference type="GO" id="GO:0006913">
    <property type="term" value="P:nucleocytoplasmic transport"/>
    <property type="evidence" value="ECO:0007669"/>
    <property type="project" value="TreeGrafter"/>
</dbReference>
<protein>
    <submittedName>
        <fullName evidence="2">Uncharacterized protein</fullName>
    </submittedName>
</protein>
<feature type="region of interest" description="Disordered" evidence="1">
    <location>
        <begin position="1538"/>
        <end position="1592"/>
    </location>
</feature>
<dbReference type="PANTHER" id="PTHR24113:SF15">
    <property type="entry name" value="NACHT DOMAIN-CONTAINING PROTEIN"/>
    <property type="match status" value="1"/>
</dbReference>
<accession>A0A8S9Z9G3</accession>
<reference evidence="2" key="1">
    <citation type="submission" date="2019-07" db="EMBL/GenBank/DDBJ databases">
        <title>Annotation for the trematode Paragonimus miyazaki's.</title>
        <authorList>
            <person name="Choi Y.-J."/>
        </authorList>
    </citation>
    <scope>NUCLEOTIDE SEQUENCE</scope>
    <source>
        <strain evidence="2">Japan</strain>
    </source>
</reference>